<organism evidence="2 3">
    <name type="scientific">Catenulispora acidiphila (strain DSM 44928 / JCM 14897 / NBRC 102108 / NRRL B-24433 / ID139908)</name>
    <dbReference type="NCBI Taxonomy" id="479433"/>
    <lineage>
        <taxon>Bacteria</taxon>
        <taxon>Bacillati</taxon>
        <taxon>Actinomycetota</taxon>
        <taxon>Actinomycetes</taxon>
        <taxon>Catenulisporales</taxon>
        <taxon>Catenulisporaceae</taxon>
        <taxon>Catenulispora</taxon>
    </lineage>
</organism>
<dbReference type="InterPro" id="IPR023210">
    <property type="entry name" value="NADP_OxRdtase_dom"/>
</dbReference>
<dbReference type="PANTHER" id="PTHR43312:SF1">
    <property type="entry name" value="NADP-DEPENDENT OXIDOREDUCTASE DOMAIN-CONTAINING PROTEIN"/>
    <property type="match status" value="1"/>
</dbReference>
<dbReference type="PANTHER" id="PTHR43312">
    <property type="entry name" value="D-THREO-ALDOSE 1-DEHYDROGENASE"/>
    <property type="match status" value="1"/>
</dbReference>
<dbReference type="HOGENOM" id="CLU_092068_0_0_11"/>
<protein>
    <submittedName>
        <fullName evidence="2">Aldo/keto reductase</fullName>
    </submittedName>
</protein>
<dbReference type="Gene3D" id="3.20.20.100">
    <property type="entry name" value="NADP-dependent oxidoreductase domain"/>
    <property type="match status" value="1"/>
</dbReference>
<keyword evidence="3" id="KW-1185">Reference proteome</keyword>
<name>C7Q410_CATAD</name>
<dbReference type="Proteomes" id="UP000000851">
    <property type="component" value="Chromosome"/>
</dbReference>
<evidence type="ECO:0000313" key="2">
    <source>
        <dbReference type="EMBL" id="ACU77768.1"/>
    </source>
</evidence>
<dbReference type="EMBL" id="CP001700">
    <property type="protein sequence ID" value="ACU77768.1"/>
    <property type="molecule type" value="Genomic_DNA"/>
</dbReference>
<dbReference type="InParanoid" id="C7Q410"/>
<sequence>MRAADRRLILGLYRTRADRDVLTAALDHGITALDTALNYHGYTAHRQLADAAGDLLSRFDITTKIGFFPGGHDLSASRLRTAAEAIRSELGRAPDTLLLHNPERSPTWFTNACHTMTRLRDEGLCHAWGLSTWDPTPLLGRIVPVPPDVLMIRSGLMVPARVLDAAEQLADQIQPVELRGMAPLGGHSDDPAWEQVDTRLFLAAGQQANRIQAAVAAAFNLPAVQAVTAGTGDPAHLVELAAAARLDVNPDAIARYRTLIRERASVASSSEGAK</sequence>
<evidence type="ECO:0000313" key="3">
    <source>
        <dbReference type="Proteomes" id="UP000000851"/>
    </source>
</evidence>
<feature type="domain" description="NADP-dependent oxidoreductase" evidence="1">
    <location>
        <begin position="20"/>
        <end position="135"/>
    </location>
</feature>
<evidence type="ECO:0000259" key="1">
    <source>
        <dbReference type="Pfam" id="PF00248"/>
    </source>
</evidence>
<dbReference type="AlphaFoldDB" id="C7Q410"/>
<dbReference type="STRING" id="479433.Caci_8955"/>
<dbReference type="SUPFAM" id="SSF51430">
    <property type="entry name" value="NAD(P)-linked oxidoreductase"/>
    <property type="match status" value="1"/>
</dbReference>
<proteinExistence type="predicted"/>
<dbReference type="InterPro" id="IPR036812">
    <property type="entry name" value="NAD(P)_OxRdtase_dom_sf"/>
</dbReference>
<dbReference type="Pfam" id="PF00248">
    <property type="entry name" value="Aldo_ket_red"/>
    <property type="match status" value="1"/>
</dbReference>
<accession>C7Q410</accession>
<dbReference type="RefSeq" id="WP_015797492.1">
    <property type="nucleotide sequence ID" value="NC_013131.1"/>
</dbReference>
<dbReference type="OrthoDB" id="9768793at2"/>
<dbReference type="eggNOG" id="COG0667">
    <property type="taxonomic scope" value="Bacteria"/>
</dbReference>
<dbReference type="KEGG" id="cai:Caci_8955"/>
<gene>
    <name evidence="2" type="ordered locus">Caci_8955</name>
</gene>
<dbReference type="InterPro" id="IPR053135">
    <property type="entry name" value="AKR2_Oxidoreductase"/>
</dbReference>
<reference evidence="2 3" key="1">
    <citation type="journal article" date="2009" name="Stand. Genomic Sci.">
        <title>Complete genome sequence of Catenulispora acidiphila type strain (ID 139908).</title>
        <authorList>
            <person name="Copeland A."/>
            <person name="Lapidus A."/>
            <person name="Glavina Del Rio T."/>
            <person name="Nolan M."/>
            <person name="Lucas S."/>
            <person name="Chen F."/>
            <person name="Tice H."/>
            <person name="Cheng J.F."/>
            <person name="Bruce D."/>
            <person name="Goodwin L."/>
            <person name="Pitluck S."/>
            <person name="Mikhailova N."/>
            <person name="Pati A."/>
            <person name="Ivanova N."/>
            <person name="Mavromatis K."/>
            <person name="Chen A."/>
            <person name="Palaniappan K."/>
            <person name="Chain P."/>
            <person name="Land M."/>
            <person name="Hauser L."/>
            <person name="Chang Y.J."/>
            <person name="Jeffries C.D."/>
            <person name="Chertkov O."/>
            <person name="Brettin T."/>
            <person name="Detter J.C."/>
            <person name="Han C."/>
            <person name="Ali Z."/>
            <person name="Tindall B.J."/>
            <person name="Goker M."/>
            <person name="Bristow J."/>
            <person name="Eisen J.A."/>
            <person name="Markowitz V."/>
            <person name="Hugenholtz P."/>
            <person name="Kyrpides N.C."/>
            <person name="Klenk H.P."/>
        </authorList>
    </citation>
    <scope>NUCLEOTIDE SEQUENCE [LARGE SCALE GENOMIC DNA]</scope>
    <source>
        <strain evidence="3">DSM 44928 / JCM 14897 / NBRC 102108 / NRRL B-24433 / ID139908</strain>
    </source>
</reference>